<evidence type="ECO:0000313" key="8">
    <source>
        <dbReference type="EMBL" id="GLR67252.1"/>
    </source>
</evidence>
<keyword evidence="2" id="KW-0001">2Fe-2S</keyword>
<dbReference type="SUPFAM" id="SSF50022">
    <property type="entry name" value="ISP domain"/>
    <property type="match status" value="1"/>
</dbReference>
<keyword evidence="5" id="KW-0408">Iron</keyword>
<feature type="domain" description="Rieske" evidence="7">
    <location>
        <begin position="45"/>
        <end position="151"/>
    </location>
</feature>
<dbReference type="PANTHER" id="PTHR43756">
    <property type="entry name" value="CHOLINE MONOOXYGENASE, CHLOROPLASTIC"/>
    <property type="match status" value="1"/>
</dbReference>
<dbReference type="Pfam" id="PF00355">
    <property type="entry name" value="Rieske"/>
    <property type="match status" value="1"/>
</dbReference>
<proteinExistence type="predicted"/>
<evidence type="ECO:0000256" key="3">
    <source>
        <dbReference type="ARBA" id="ARBA00022723"/>
    </source>
</evidence>
<dbReference type="Pfam" id="PF00848">
    <property type="entry name" value="Ring_hydroxyl_A"/>
    <property type="match status" value="1"/>
</dbReference>
<keyword evidence="9" id="KW-1185">Reference proteome</keyword>
<evidence type="ECO:0000259" key="7">
    <source>
        <dbReference type="PROSITE" id="PS51296"/>
    </source>
</evidence>
<dbReference type="PANTHER" id="PTHR43756:SF5">
    <property type="entry name" value="CHOLINE MONOOXYGENASE, CHLOROPLASTIC"/>
    <property type="match status" value="1"/>
</dbReference>
<keyword evidence="3" id="KW-0479">Metal-binding</keyword>
<dbReference type="EMBL" id="BSOS01000065">
    <property type="protein sequence ID" value="GLR67252.1"/>
    <property type="molecule type" value="Genomic_DNA"/>
</dbReference>
<evidence type="ECO:0000256" key="5">
    <source>
        <dbReference type="ARBA" id="ARBA00023004"/>
    </source>
</evidence>
<keyword evidence="4" id="KW-0560">Oxidoreductase</keyword>
<dbReference type="PROSITE" id="PS51296">
    <property type="entry name" value="RIESKE"/>
    <property type="match status" value="1"/>
</dbReference>
<gene>
    <name evidence="8" type="ORF">GCM10010909_19330</name>
</gene>
<evidence type="ECO:0000313" key="9">
    <source>
        <dbReference type="Proteomes" id="UP001156641"/>
    </source>
</evidence>
<evidence type="ECO:0000256" key="6">
    <source>
        <dbReference type="ARBA" id="ARBA00023014"/>
    </source>
</evidence>
<keyword evidence="6" id="KW-0411">Iron-sulfur</keyword>
<dbReference type="InterPro" id="IPR036922">
    <property type="entry name" value="Rieske_2Fe-2S_sf"/>
</dbReference>
<organism evidence="8 9">
    <name type="scientific">Acidocella aquatica</name>
    <dbReference type="NCBI Taxonomy" id="1922313"/>
    <lineage>
        <taxon>Bacteria</taxon>
        <taxon>Pseudomonadati</taxon>
        <taxon>Pseudomonadota</taxon>
        <taxon>Alphaproteobacteria</taxon>
        <taxon>Acetobacterales</taxon>
        <taxon>Acidocellaceae</taxon>
        <taxon>Acidocella</taxon>
    </lineage>
</organism>
<dbReference type="RefSeq" id="WP_284257981.1">
    <property type="nucleotide sequence ID" value="NZ_BSOS01000065.1"/>
</dbReference>
<dbReference type="Gene3D" id="2.102.10.10">
    <property type="entry name" value="Rieske [2Fe-2S] iron-sulphur domain"/>
    <property type="match status" value="1"/>
</dbReference>
<evidence type="ECO:0000256" key="1">
    <source>
        <dbReference type="ARBA" id="ARBA00001962"/>
    </source>
</evidence>
<dbReference type="Gene3D" id="3.90.380.10">
    <property type="entry name" value="Naphthalene 1,2-dioxygenase Alpha Subunit, Chain A, domain 1"/>
    <property type="match status" value="1"/>
</dbReference>
<protein>
    <submittedName>
        <fullName evidence="8">(Fe-S)-binding protein</fullName>
    </submittedName>
</protein>
<dbReference type="PRINTS" id="PR00090">
    <property type="entry name" value="RNGDIOXGNASE"/>
</dbReference>
<dbReference type="InterPro" id="IPR017941">
    <property type="entry name" value="Rieske_2Fe-2S"/>
</dbReference>
<dbReference type="InterPro" id="IPR001663">
    <property type="entry name" value="Rng_hydr_dOase-A"/>
</dbReference>
<dbReference type="Proteomes" id="UP001156641">
    <property type="component" value="Unassembled WGS sequence"/>
</dbReference>
<reference evidence="9" key="1">
    <citation type="journal article" date="2019" name="Int. J. Syst. Evol. Microbiol.">
        <title>The Global Catalogue of Microorganisms (GCM) 10K type strain sequencing project: providing services to taxonomists for standard genome sequencing and annotation.</title>
        <authorList>
            <consortium name="The Broad Institute Genomics Platform"/>
            <consortium name="The Broad Institute Genome Sequencing Center for Infectious Disease"/>
            <person name="Wu L."/>
            <person name="Ma J."/>
        </authorList>
    </citation>
    <scope>NUCLEOTIDE SEQUENCE [LARGE SCALE GENOMIC DNA]</scope>
    <source>
        <strain evidence="9">NBRC 112502</strain>
    </source>
</reference>
<comment type="cofactor">
    <cofactor evidence="1">
        <name>Fe cation</name>
        <dbReference type="ChEBI" id="CHEBI:24875"/>
    </cofactor>
</comment>
<accession>A0ABQ6A9G9</accession>
<dbReference type="SUPFAM" id="SSF55961">
    <property type="entry name" value="Bet v1-like"/>
    <property type="match status" value="1"/>
</dbReference>
<sequence>MSDAAMTKLKHLVQNRRPYHMLEAPFYTDPDIFKADMDLIFRRHWIFVGLEPDVPEPGDVMNVKIGDASILIVRDDDNNIHAMHNICRHRGAALVVDEKTSVGRLVCPYHSWTYGLDGALLHAQYMPEDFDASCSGLRKVHLRSVEGLLFICLAENPPEDFEEFAKTAGPYVAPHDIANCKVVHESDLIEPGNWKLAVENNRECYHCSANHPELTQSIYEFGFGFDATEHDPSRQALRRHYEDMVEKDLAAWEAAGLPSVENNQRLEAVSGFRVGRMTMDKAGESQTLDTKIASKKLLGNFTEARLGDLSIHTQPNSWHHLMSDHIVSFAVFPLSANQTLVKTKWLVHKDAVEGVDYDMENLTRVWSETNVQDSRLVGLSQLGAQSPGYVQGPYSKQTEGQVEQFAAWYIARLKAHLCA</sequence>
<evidence type="ECO:0000256" key="2">
    <source>
        <dbReference type="ARBA" id="ARBA00022714"/>
    </source>
</evidence>
<comment type="caution">
    <text evidence="8">The sequence shown here is derived from an EMBL/GenBank/DDBJ whole genome shotgun (WGS) entry which is preliminary data.</text>
</comment>
<dbReference type="InterPro" id="IPR015879">
    <property type="entry name" value="Ring_hydroxy_dOase_asu_C_dom"/>
</dbReference>
<name>A0ABQ6A9G9_9PROT</name>
<dbReference type="CDD" id="cd08884">
    <property type="entry name" value="RHO_alpha_C_GbcA-like"/>
    <property type="match status" value="1"/>
</dbReference>
<evidence type="ECO:0000256" key="4">
    <source>
        <dbReference type="ARBA" id="ARBA00023002"/>
    </source>
</evidence>
<dbReference type="CDD" id="cd03469">
    <property type="entry name" value="Rieske_RO_Alpha_N"/>
    <property type="match status" value="1"/>
</dbReference>